<protein>
    <recommendedName>
        <fullName evidence="4">Cytochrome P450 84A1</fullName>
    </recommendedName>
</protein>
<dbReference type="GO" id="GO:0016705">
    <property type="term" value="F:oxidoreductase activity, acting on paired donors, with incorporation or reduction of molecular oxygen"/>
    <property type="evidence" value="ECO:0007669"/>
    <property type="project" value="InterPro"/>
</dbReference>
<keyword evidence="1" id="KW-0472">Membrane</keyword>
<evidence type="ECO:0000313" key="3">
    <source>
        <dbReference type="Proteomes" id="UP001210211"/>
    </source>
</evidence>
<dbReference type="PRINTS" id="PR00463">
    <property type="entry name" value="EP450I"/>
</dbReference>
<dbReference type="Gene3D" id="1.10.630.10">
    <property type="entry name" value="Cytochrome P450"/>
    <property type="match status" value="1"/>
</dbReference>
<dbReference type="PANTHER" id="PTHR47945:SF5">
    <property type="entry name" value="CYTOCHROME P450 84A1-RELATED"/>
    <property type="match status" value="1"/>
</dbReference>
<evidence type="ECO:0008006" key="4">
    <source>
        <dbReference type="Google" id="ProtNLM"/>
    </source>
</evidence>
<dbReference type="InterPro" id="IPR001128">
    <property type="entry name" value="Cyt_P450"/>
</dbReference>
<dbReference type="GO" id="GO:0020037">
    <property type="term" value="F:heme binding"/>
    <property type="evidence" value="ECO:0007669"/>
    <property type="project" value="InterPro"/>
</dbReference>
<sequence>MMECLDNPVLLPIISITFFIIFKLWQDRRKAPFPPGPLQLPIIGNMLMMSELTHRGLASLAERYGGLLYLRLGFLHAFVVSTPDMARQVLKVQDIIFSNRPATIAITYLTYNRADMAFSHYNPFWRQMRKLCVMKLFSRRQIQSWASVRNEVDLMICSIANRSSGAVVNLGELIFNLTMNITFRAAFGAQGNEDQEEFISIMQEFSVLFGAFNIGDFIPWLGWMDLQGMNKRLKAARASLDRFIEKIIDEHMEHPKSSNGMDADMVDGMLEFQAEMMDAKGREDGEDLQNSLGVTRDNIKAIIMDVMFGGTETVASVTEWAISELMKSPDDMRQLQAELASTVGLDRKVQETDLDKLPFLECVIKETLRLHPPVPLLRHETAEDCVVGGYFIPKRSHIIINVFAIGHDKRSCPAMHLGFYALELAVAQLVHCFNWNLPNEMKSSDLDMSDMFGLTAARAVRLSAVPMPRLNCPLGSTSLLIGSVRIKQLHCVTVWTVDAQRISIRFSLQAPSKKSQKERRAAVIAALPFPGPPSPSLFFPSPILTSNGKRSRYVRSLSVGLREKPLSAVTSQPACTTPARLGSVVQHLLSSFGRVSEKNKGGMKRFTENSISD</sequence>
<gene>
    <name evidence="2" type="ORF">LUZ61_019436</name>
</gene>
<dbReference type="Pfam" id="PF00067">
    <property type="entry name" value="p450"/>
    <property type="match status" value="1"/>
</dbReference>
<dbReference type="EMBL" id="JAMRDG010000002">
    <property type="protein sequence ID" value="KAJ3690272.1"/>
    <property type="molecule type" value="Genomic_DNA"/>
</dbReference>
<keyword evidence="1" id="KW-1133">Transmembrane helix</keyword>
<dbReference type="InterPro" id="IPR036396">
    <property type="entry name" value="Cyt_P450_sf"/>
</dbReference>
<comment type="caution">
    <text evidence="2">The sequence shown here is derived from an EMBL/GenBank/DDBJ whole genome shotgun (WGS) entry which is preliminary data.</text>
</comment>
<keyword evidence="1" id="KW-0812">Transmembrane</keyword>
<proteinExistence type="predicted"/>
<evidence type="ECO:0000256" key="1">
    <source>
        <dbReference type="SAM" id="Phobius"/>
    </source>
</evidence>
<dbReference type="GO" id="GO:0005506">
    <property type="term" value="F:iron ion binding"/>
    <property type="evidence" value="ECO:0007669"/>
    <property type="project" value="InterPro"/>
</dbReference>
<accession>A0AAD6EMV8</accession>
<keyword evidence="3" id="KW-1185">Reference proteome</keyword>
<evidence type="ECO:0000313" key="2">
    <source>
        <dbReference type="EMBL" id="KAJ3690272.1"/>
    </source>
</evidence>
<feature type="transmembrane region" description="Helical" evidence="1">
    <location>
        <begin position="7"/>
        <end position="25"/>
    </location>
</feature>
<dbReference type="InterPro" id="IPR002401">
    <property type="entry name" value="Cyt_P450_E_grp-I"/>
</dbReference>
<dbReference type="GO" id="GO:0004497">
    <property type="term" value="F:monooxygenase activity"/>
    <property type="evidence" value="ECO:0007669"/>
    <property type="project" value="InterPro"/>
</dbReference>
<dbReference type="AlphaFoldDB" id="A0AAD6EMV8"/>
<organism evidence="2 3">
    <name type="scientific">Rhynchospora tenuis</name>
    <dbReference type="NCBI Taxonomy" id="198213"/>
    <lineage>
        <taxon>Eukaryota</taxon>
        <taxon>Viridiplantae</taxon>
        <taxon>Streptophyta</taxon>
        <taxon>Embryophyta</taxon>
        <taxon>Tracheophyta</taxon>
        <taxon>Spermatophyta</taxon>
        <taxon>Magnoliopsida</taxon>
        <taxon>Liliopsida</taxon>
        <taxon>Poales</taxon>
        <taxon>Cyperaceae</taxon>
        <taxon>Cyperoideae</taxon>
        <taxon>Rhynchosporeae</taxon>
        <taxon>Rhynchospora</taxon>
    </lineage>
</organism>
<dbReference type="Proteomes" id="UP001210211">
    <property type="component" value="Unassembled WGS sequence"/>
</dbReference>
<dbReference type="InterPro" id="IPR053062">
    <property type="entry name" value="CYP450_84A"/>
</dbReference>
<name>A0AAD6EMV8_9POAL</name>
<dbReference type="CDD" id="cd11072">
    <property type="entry name" value="CYP71-like"/>
    <property type="match status" value="1"/>
</dbReference>
<dbReference type="SUPFAM" id="SSF48264">
    <property type="entry name" value="Cytochrome P450"/>
    <property type="match status" value="1"/>
</dbReference>
<dbReference type="PANTHER" id="PTHR47945">
    <property type="entry name" value="CYTOCHROME P450 84A1-RELATED"/>
    <property type="match status" value="1"/>
</dbReference>
<reference evidence="2 3" key="1">
    <citation type="journal article" date="2022" name="Cell">
        <title>Repeat-based holocentromeres influence genome architecture and karyotype evolution.</title>
        <authorList>
            <person name="Hofstatter P.G."/>
            <person name="Thangavel G."/>
            <person name="Lux T."/>
            <person name="Neumann P."/>
            <person name="Vondrak T."/>
            <person name="Novak P."/>
            <person name="Zhang M."/>
            <person name="Costa L."/>
            <person name="Castellani M."/>
            <person name="Scott A."/>
            <person name="Toegelov H."/>
            <person name="Fuchs J."/>
            <person name="Mata-Sucre Y."/>
            <person name="Dias Y."/>
            <person name="Vanzela A.L.L."/>
            <person name="Huettel B."/>
            <person name="Almeida C.C.S."/>
            <person name="Simkova H."/>
            <person name="Souza G."/>
            <person name="Pedrosa-Harand A."/>
            <person name="Macas J."/>
            <person name="Mayer K.F.X."/>
            <person name="Houben A."/>
            <person name="Marques A."/>
        </authorList>
    </citation>
    <scope>NUCLEOTIDE SEQUENCE [LARGE SCALE GENOMIC DNA]</scope>
    <source>
        <strain evidence="2">RhyTen1mFocal</strain>
    </source>
</reference>